<organism evidence="2 3">
    <name type="scientific">Methanothermococcus okinawensis</name>
    <dbReference type="NCBI Taxonomy" id="155863"/>
    <lineage>
        <taxon>Archaea</taxon>
        <taxon>Methanobacteriati</taxon>
        <taxon>Methanobacteriota</taxon>
        <taxon>Methanomada group</taxon>
        <taxon>Methanococci</taxon>
        <taxon>Methanococcales</taxon>
        <taxon>Methanococcaceae</taxon>
        <taxon>Methanothermococcus</taxon>
    </lineage>
</organism>
<keyword evidence="1" id="KW-0812">Transmembrane</keyword>
<gene>
    <name evidence="2" type="ORF">EYG76_04850</name>
</gene>
<dbReference type="PIRSF" id="PIRSF006594">
    <property type="entry name" value="UCP006594"/>
    <property type="match status" value="1"/>
</dbReference>
<dbReference type="EMBL" id="DQSV01000093">
    <property type="protein sequence ID" value="HIP17604.1"/>
    <property type="molecule type" value="Genomic_DNA"/>
</dbReference>
<protein>
    <submittedName>
        <fullName evidence="2">DUF116 domain-containing protein</fullName>
    </submittedName>
</protein>
<dbReference type="PANTHER" id="PTHR43801">
    <property type="entry name" value="NUCLEOTIDE-BINDING PROTEIN-RELATED"/>
    <property type="match status" value="1"/>
</dbReference>
<reference evidence="2" key="1">
    <citation type="journal article" date="2020" name="ISME J.">
        <title>Gammaproteobacteria mediating utilization of methyl-, sulfur- and petroleum organic compounds in deep ocean hydrothermal plumes.</title>
        <authorList>
            <person name="Zhou Z."/>
            <person name="Liu Y."/>
            <person name="Pan J."/>
            <person name="Cron B.R."/>
            <person name="Toner B.M."/>
            <person name="Anantharaman K."/>
            <person name="Breier J.A."/>
            <person name="Dick G.J."/>
            <person name="Li M."/>
        </authorList>
    </citation>
    <scope>NUCLEOTIDE SEQUENCE</scope>
    <source>
        <strain evidence="2">SZUA-1385</strain>
    </source>
</reference>
<name>A0A833DQP3_9EURY</name>
<comment type="caution">
    <text evidence="2">The sequence shown here is derived from an EMBL/GenBank/DDBJ whole genome shotgun (WGS) entry which is preliminary data.</text>
</comment>
<accession>A0A833DQP3</accession>
<dbReference type="AlphaFoldDB" id="A0A833DQP3"/>
<keyword evidence="1" id="KW-0472">Membrane</keyword>
<proteinExistence type="predicted"/>
<dbReference type="Pfam" id="PF01976">
    <property type="entry name" value="DUF116"/>
    <property type="match status" value="1"/>
</dbReference>
<sequence>MLEGFNLSEVFELLGIFLAIILFLGFVVVLLALILGYFLVKRNKLLFPKLFLYIMDNFHSMLLRIYLLIGTEDTFYKMGIDFYNRYYQNRFDNAKRKVLILPHCLRDLKCPAKLGTNGIQCVFCKKCPLGDIIKVAKDNNYYVYIVPGSTFIKRILKEKRPDGVFGVSCYRDLFQGMNYLSRKNIAVQGQVLLKDGCICTTLDLEELLYKLKK</sequence>
<evidence type="ECO:0000256" key="1">
    <source>
        <dbReference type="SAM" id="Phobius"/>
    </source>
</evidence>
<evidence type="ECO:0000313" key="2">
    <source>
        <dbReference type="EMBL" id="HIP17604.1"/>
    </source>
</evidence>
<feature type="transmembrane region" description="Helical" evidence="1">
    <location>
        <begin position="13"/>
        <end position="38"/>
    </location>
</feature>
<evidence type="ECO:0000313" key="3">
    <source>
        <dbReference type="Proteomes" id="UP000605144"/>
    </source>
</evidence>
<dbReference type="PANTHER" id="PTHR43801:SF1">
    <property type="entry name" value="POLYPRENYL SYNTHETASE"/>
    <property type="match status" value="1"/>
</dbReference>
<dbReference type="InterPro" id="IPR002829">
    <property type="entry name" value="DUF116"/>
</dbReference>
<keyword evidence="1" id="KW-1133">Transmembrane helix</keyword>
<dbReference type="Proteomes" id="UP000605144">
    <property type="component" value="Unassembled WGS sequence"/>
</dbReference>